<protein>
    <submittedName>
        <fullName evidence="1">Lipoprotein</fullName>
    </submittedName>
</protein>
<accession>A0AAW3EZC7</accession>
<dbReference type="RefSeq" id="WP_144417644.1">
    <property type="nucleotide sequence ID" value="NZ_CADEVY010000001.1"/>
</dbReference>
<evidence type="ECO:0000313" key="1">
    <source>
        <dbReference type="EMBL" id="KGC13433.1"/>
    </source>
</evidence>
<reference evidence="1 2" key="1">
    <citation type="submission" date="2014-04" db="EMBL/GenBank/DDBJ databases">
        <authorList>
            <person name="Bishop-Lilly K.A."/>
            <person name="Broomall S.M."/>
            <person name="Chain P.S."/>
            <person name="Chertkov O."/>
            <person name="Coyne S.R."/>
            <person name="Daligault H.E."/>
            <person name="Davenport K.W."/>
            <person name="Erkkila T."/>
            <person name="Frey K.G."/>
            <person name="Gibbons H.S."/>
            <person name="Gu W."/>
            <person name="Jaissle J."/>
            <person name="Johnson S.L."/>
            <person name="Koroleva G.I."/>
            <person name="Ladner J.T."/>
            <person name="Lo C.-C."/>
            <person name="Minogue T.D."/>
            <person name="Munk C."/>
            <person name="Palacios G.F."/>
            <person name="Redden C.L."/>
            <person name="Rosenzweig C.N."/>
            <person name="Scholz M.B."/>
            <person name="Teshima H."/>
            <person name="Xu Y."/>
        </authorList>
    </citation>
    <scope>NUCLEOTIDE SEQUENCE [LARGE SCALE GENOMIC DNA]</scope>
    <source>
        <strain evidence="2">gladioli</strain>
    </source>
</reference>
<gene>
    <name evidence="1" type="ORF">DM48_1630</name>
</gene>
<dbReference type="Proteomes" id="UP000029590">
    <property type="component" value="Unassembled WGS sequence"/>
</dbReference>
<name>A0AAW3EZC7_BURGA</name>
<dbReference type="KEGG" id="bgo:BM43_6134"/>
<keyword evidence="1" id="KW-0449">Lipoprotein</keyword>
<dbReference type="AlphaFoldDB" id="A0AAW3EZC7"/>
<organism evidence="1 2">
    <name type="scientific">Burkholderia gladioli</name>
    <name type="common">Pseudomonas marginata</name>
    <name type="synonym">Phytomonas marginata</name>
    <dbReference type="NCBI Taxonomy" id="28095"/>
    <lineage>
        <taxon>Bacteria</taxon>
        <taxon>Pseudomonadati</taxon>
        <taxon>Pseudomonadota</taxon>
        <taxon>Betaproteobacteria</taxon>
        <taxon>Burkholderiales</taxon>
        <taxon>Burkholderiaceae</taxon>
        <taxon>Burkholderia</taxon>
    </lineage>
</organism>
<evidence type="ECO:0000313" key="2">
    <source>
        <dbReference type="Proteomes" id="UP000029590"/>
    </source>
</evidence>
<proteinExistence type="predicted"/>
<dbReference type="EMBL" id="JPGG01000016">
    <property type="protein sequence ID" value="KGC13433.1"/>
    <property type="molecule type" value="Genomic_DNA"/>
</dbReference>
<comment type="caution">
    <text evidence="1">The sequence shown here is derived from an EMBL/GenBank/DDBJ whole genome shotgun (WGS) entry which is preliminary data.</text>
</comment>
<sequence>MSTRRARRLGTAAITLVALALVLAWCFARGGKPVRSSAPVSAPVVSKLGSTGASSFSNPEAPAGRVAVDDAGAQLVGSSGRLVDLGGKTVAQYVDQYAGAARRGDADAAWHVYLAESVCAEAATRQPAGDAAASDSRASASREARLCANVSAAQVDERLQFLAQAARAGRGDAQVDYFIEGPFGQGSAALGDNPDDPRVRQWRGEAREHLRDAAGNCDPLAAGLLANAYGSGQFGAQDPATSIAYALLAASAGNGKWPRERLAARFGATLSAADFAAAYDQGMQQARQACPKAG</sequence>